<dbReference type="GO" id="GO:0008837">
    <property type="term" value="F:diaminopimelate epimerase activity"/>
    <property type="evidence" value="ECO:0007669"/>
    <property type="project" value="UniProtKB-UniRule"/>
</dbReference>
<evidence type="ECO:0000256" key="2">
    <source>
        <dbReference type="ARBA" id="ARBA00010219"/>
    </source>
</evidence>
<keyword evidence="5" id="KW-0457">Lysine biosynthesis</keyword>
<dbReference type="PANTHER" id="PTHR31689">
    <property type="entry name" value="DIAMINOPIMELATE EPIMERASE, CHLOROPLASTIC"/>
    <property type="match status" value="1"/>
</dbReference>
<dbReference type="Gene3D" id="3.10.310.10">
    <property type="entry name" value="Diaminopimelate Epimerase, Chain A, domain 1"/>
    <property type="match status" value="2"/>
</dbReference>
<evidence type="ECO:0000256" key="9">
    <source>
        <dbReference type="PROSITE-ProRule" id="PRU10125"/>
    </source>
</evidence>
<feature type="region of interest" description="Disordered" evidence="10">
    <location>
        <begin position="340"/>
        <end position="360"/>
    </location>
</feature>
<evidence type="ECO:0000256" key="5">
    <source>
        <dbReference type="ARBA" id="ARBA00023154"/>
    </source>
</evidence>
<dbReference type="PANTHER" id="PTHR31689:SF0">
    <property type="entry name" value="DIAMINOPIMELATE EPIMERASE"/>
    <property type="match status" value="1"/>
</dbReference>
<dbReference type="GO" id="GO:0005829">
    <property type="term" value="C:cytosol"/>
    <property type="evidence" value="ECO:0007669"/>
    <property type="project" value="TreeGrafter"/>
</dbReference>
<organism evidence="11 12">
    <name type="scientific">Helicobacter canis</name>
    <dbReference type="NCBI Taxonomy" id="29419"/>
    <lineage>
        <taxon>Bacteria</taxon>
        <taxon>Pseudomonadati</taxon>
        <taxon>Campylobacterota</taxon>
        <taxon>Epsilonproteobacteria</taxon>
        <taxon>Campylobacterales</taxon>
        <taxon>Helicobacteraceae</taxon>
        <taxon>Helicobacter</taxon>
    </lineage>
</organism>
<evidence type="ECO:0000313" key="12">
    <source>
        <dbReference type="Proteomes" id="UP000254841"/>
    </source>
</evidence>
<keyword evidence="6 11" id="KW-0413">Isomerase</keyword>
<feature type="compositionally biased region" description="Polar residues" evidence="10">
    <location>
        <begin position="340"/>
        <end position="352"/>
    </location>
</feature>
<evidence type="ECO:0000256" key="3">
    <source>
        <dbReference type="ARBA" id="ARBA00013080"/>
    </source>
</evidence>
<evidence type="ECO:0000256" key="10">
    <source>
        <dbReference type="SAM" id="MobiDB-lite"/>
    </source>
</evidence>
<comment type="catalytic activity">
    <reaction evidence="7">
        <text>(2S,6S)-2,6-diaminopimelate = meso-2,6-diaminopimelate</text>
        <dbReference type="Rhea" id="RHEA:15393"/>
        <dbReference type="ChEBI" id="CHEBI:57609"/>
        <dbReference type="ChEBI" id="CHEBI:57791"/>
        <dbReference type="EC" id="5.1.1.7"/>
    </reaction>
</comment>
<feature type="active site" evidence="9">
    <location>
        <position position="72"/>
    </location>
</feature>
<name>A0A377J1E2_9HELI</name>
<evidence type="ECO:0000256" key="1">
    <source>
        <dbReference type="ARBA" id="ARBA00005196"/>
    </source>
</evidence>
<dbReference type="InterPro" id="IPR001653">
    <property type="entry name" value="DAP_epimerase_DapF"/>
</dbReference>
<dbReference type="InterPro" id="IPR018510">
    <property type="entry name" value="DAP_epimerase_AS"/>
</dbReference>
<dbReference type="AlphaFoldDB" id="A0A377J1E2"/>
<reference evidence="11 12" key="1">
    <citation type="submission" date="2018-06" db="EMBL/GenBank/DDBJ databases">
        <authorList>
            <consortium name="Pathogen Informatics"/>
            <person name="Doyle S."/>
        </authorList>
    </citation>
    <scope>NUCLEOTIDE SEQUENCE [LARGE SCALE GENOMIC DNA]</scope>
    <source>
        <strain evidence="11 12">NCTC12410</strain>
    </source>
</reference>
<dbReference type="GO" id="GO:0009089">
    <property type="term" value="P:lysine biosynthetic process via diaminopimelate"/>
    <property type="evidence" value="ECO:0007669"/>
    <property type="project" value="UniProtKB-UniRule"/>
</dbReference>
<dbReference type="Proteomes" id="UP000254841">
    <property type="component" value="Unassembled WGS sequence"/>
</dbReference>
<evidence type="ECO:0000256" key="8">
    <source>
        <dbReference type="NCBIfam" id="TIGR00652"/>
    </source>
</evidence>
<keyword evidence="4" id="KW-0028">Amino-acid biosynthesis</keyword>
<sequence>MILYKYCANGNDFLVFHTLDRQGDYSELARRVCDRHNGIGADGLVALLPFSDEAIAYQWDFYNADGSRANMCGNASRCVAHYAYNLGLAPKTHRFITHSSMQAQIIKVSVQGEIVSSNLGLYRNLFALSTLPSELAQKVDSSVPKDLAATLLNPSRWHYIDTGVPHLVCFVQEWFDHSSPSLKAFMQELRIHFNANVNLAYASDEIYLATYERGVEDITLACGTGMAAVLLVGHIAYGLEGSAVLVPPSGDRLELWCESIKDSACGLESWISSPRCVNRHPSLISLRGSKNPNSSTTILESQNGFTKQAENKKVDSSNKAFLSSLRADLSAWQSTQKSTNPLESTFSHNAAQTHKADSKEKMDCHADLQSARNDSKKVDSSSKLPTLAHINELESNAYIGDMEVFLQGEVRCVAVCQTC</sequence>
<dbReference type="UniPathway" id="UPA00034">
    <property type="reaction ID" value="UER00025"/>
</dbReference>
<dbReference type="RefSeq" id="WP_115010651.1">
    <property type="nucleotide sequence ID" value="NZ_UGHV01000001.1"/>
</dbReference>
<evidence type="ECO:0000256" key="4">
    <source>
        <dbReference type="ARBA" id="ARBA00022605"/>
    </source>
</evidence>
<dbReference type="Pfam" id="PF01678">
    <property type="entry name" value="DAP_epimerase"/>
    <property type="match status" value="2"/>
</dbReference>
<evidence type="ECO:0000256" key="7">
    <source>
        <dbReference type="ARBA" id="ARBA00051712"/>
    </source>
</evidence>
<dbReference type="SUPFAM" id="SSF54506">
    <property type="entry name" value="Diaminopimelate epimerase-like"/>
    <property type="match status" value="2"/>
</dbReference>
<dbReference type="PROSITE" id="PS01326">
    <property type="entry name" value="DAP_EPIMERASE"/>
    <property type="match status" value="1"/>
</dbReference>
<evidence type="ECO:0000256" key="6">
    <source>
        <dbReference type="ARBA" id="ARBA00023235"/>
    </source>
</evidence>
<dbReference type="EMBL" id="UGHV01000001">
    <property type="protein sequence ID" value="STO96302.1"/>
    <property type="molecule type" value="Genomic_DNA"/>
</dbReference>
<comment type="similarity">
    <text evidence="2">Belongs to the diaminopimelate epimerase family.</text>
</comment>
<comment type="pathway">
    <text evidence="1">Amino-acid biosynthesis; L-lysine biosynthesis via DAP pathway; DL-2,6-diaminopimelate from LL-2,6-diaminopimelate: step 1/1.</text>
</comment>
<dbReference type="OrthoDB" id="9805408at2"/>
<dbReference type="EC" id="5.1.1.7" evidence="3 8"/>
<proteinExistence type="inferred from homology"/>
<evidence type="ECO:0000313" key="11">
    <source>
        <dbReference type="EMBL" id="STO96302.1"/>
    </source>
</evidence>
<protein>
    <recommendedName>
        <fullName evidence="3 8">Diaminopimelate epimerase</fullName>
        <ecNumber evidence="3 8">5.1.1.7</ecNumber>
    </recommendedName>
</protein>
<gene>
    <name evidence="11" type="primary">dapF</name>
    <name evidence="11" type="ORF">NCTC12410_00111</name>
</gene>
<dbReference type="NCBIfam" id="TIGR00652">
    <property type="entry name" value="DapF"/>
    <property type="match status" value="1"/>
</dbReference>
<accession>A0A377J1E2</accession>